<dbReference type="RefSeq" id="WP_070117658.1">
    <property type="nucleotide sequence ID" value="NZ_MASR01000001.1"/>
</dbReference>
<accession>A0A1E8CLZ2</accession>
<dbReference type="EMBL" id="MASR01000001">
    <property type="protein sequence ID" value="OFE13449.1"/>
    <property type="molecule type" value="Genomic_DNA"/>
</dbReference>
<evidence type="ECO:0000313" key="2">
    <source>
        <dbReference type="Proteomes" id="UP000175669"/>
    </source>
</evidence>
<name>A0A1E8CLZ2_9GAMM</name>
<dbReference type="Pfam" id="PF11185">
    <property type="entry name" value="DUF2971"/>
    <property type="match status" value="1"/>
</dbReference>
<dbReference type="InterPro" id="IPR021352">
    <property type="entry name" value="DUF2971"/>
</dbReference>
<sequence>MAMLEVKESPSSLYHYTDLHALISILTNSELWLTDVNFLNDHAEYSVGRKYLKEKLNDFVEKVTHAVSGVKLGYDFEFIDAIFDRSVYLTSFCMQKDLLSQWRGYCPQSGGYAIEFYGQGIADSVSGNKDSAFLICNYDSKLSKSHLDEVLLEVLKIITEAYLKKEKPEYDRMLEQVEKMNTILFSTLVQKHEKFYEEKEVRLACQSTLREKKFRVKNSVLVPYVPFKFDVNTVSKIIIGPMADQAIAERGLSQFLESLVANKDHPLSKLPVIEHSDIPFRFI</sequence>
<dbReference type="OrthoDB" id="8550178at2"/>
<dbReference type="Proteomes" id="UP000175669">
    <property type="component" value="Unassembled WGS sequence"/>
</dbReference>
<organism evidence="1 2">
    <name type="scientific">Pseudohongiella acticola</name>
    <dbReference type="NCBI Taxonomy" id="1524254"/>
    <lineage>
        <taxon>Bacteria</taxon>
        <taxon>Pseudomonadati</taxon>
        <taxon>Pseudomonadota</taxon>
        <taxon>Gammaproteobacteria</taxon>
        <taxon>Pseudomonadales</taxon>
        <taxon>Pseudohongiellaceae</taxon>
        <taxon>Pseudohongiella</taxon>
    </lineage>
</organism>
<evidence type="ECO:0008006" key="3">
    <source>
        <dbReference type="Google" id="ProtNLM"/>
    </source>
</evidence>
<gene>
    <name evidence="1" type="ORF">PHACT_10130</name>
</gene>
<comment type="caution">
    <text evidence="1">The sequence shown here is derived from an EMBL/GenBank/DDBJ whole genome shotgun (WGS) entry which is preliminary data.</text>
</comment>
<reference evidence="2" key="1">
    <citation type="submission" date="2016-07" db="EMBL/GenBank/DDBJ databases">
        <authorList>
            <person name="Florea S."/>
            <person name="Webb J.S."/>
            <person name="Jaromczyk J."/>
            <person name="Schardl C.L."/>
        </authorList>
    </citation>
    <scope>NUCLEOTIDE SEQUENCE [LARGE SCALE GENOMIC DNA]</scope>
    <source>
        <strain evidence="2">KCTC 42131</strain>
    </source>
</reference>
<evidence type="ECO:0000313" key="1">
    <source>
        <dbReference type="EMBL" id="OFE13449.1"/>
    </source>
</evidence>
<proteinExistence type="predicted"/>
<dbReference type="AlphaFoldDB" id="A0A1E8CLZ2"/>
<keyword evidence="2" id="KW-1185">Reference proteome</keyword>
<protein>
    <recommendedName>
        <fullName evidence="3">DUF2971 domain-containing protein</fullName>
    </recommendedName>
</protein>